<dbReference type="InterPro" id="IPR000421">
    <property type="entry name" value="FA58C"/>
</dbReference>
<sequence>MYKTHLNPAAWRRKLLLPALLTLATSPAFAAIDLTQPNGKISASGENASHESIAKLIDNSEHSKWLTFSPSAWVNYQFNVPVLAKGYSLTSANDEPNRDPQDWVLQGSHNGQLWFELDRQTNQQFSARKQKKTYQFSNTQSYQYLRLNILANHGASLLQIAELELFGNDGSSSSKLPVSDSVSLGQGQWKHYGPFNVNGDLIATTSGTGDADLYLNRGSAATTSNHICASTSPSATETCQANGQDLYVSVYGYSATNYNINIKDSIGSGDGDWKKPVVEFIDVNPETQGSQLVRRILGDPASHMANRCVDVAQILYRDATESNRFQKLRFELRAKDHWGNEFVAYKMGADGSGEMTIVVSTTHLENIYRQGGNSDSTISNEIDGILFHEVTHGYNNTPLTHDKYGDGQANWAYTEGLADAVRILAGYHKTRSPDVNNPKKWLSGYTTTGFFLHYVQSRIDNQFVFKFNKAARDLGNYTWSFDAAFRQTIGRGVDEVWTEYENFIKSGGKLEY</sequence>
<dbReference type="Gene3D" id="2.60.120.260">
    <property type="entry name" value="Galactose-binding domain-like"/>
    <property type="match status" value="1"/>
</dbReference>
<feature type="signal peptide" evidence="1">
    <location>
        <begin position="1"/>
        <end position="30"/>
    </location>
</feature>
<dbReference type="Gene3D" id="2.60.120.380">
    <property type="match status" value="1"/>
</dbReference>
<dbReference type="RefSeq" id="WP_377121921.1">
    <property type="nucleotide sequence ID" value="NZ_JBHRSD010000011.1"/>
</dbReference>
<dbReference type="EMBL" id="JBHRSD010000011">
    <property type="protein sequence ID" value="MFC3032056.1"/>
    <property type="molecule type" value="Genomic_DNA"/>
</dbReference>
<dbReference type="PANTHER" id="PTHR33321:SF12">
    <property type="entry name" value="PLANT BASIC SECRETORY PROTEIN (BSP) FAMILY PROTEIN"/>
    <property type="match status" value="1"/>
</dbReference>
<dbReference type="PANTHER" id="PTHR33321">
    <property type="match status" value="1"/>
</dbReference>
<evidence type="ECO:0000259" key="2">
    <source>
        <dbReference type="PROSITE" id="PS50022"/>
    </source>
</evidence>
<keyword evidence="1" id="KW-0732">Signal</keyword>
<dbReference type="InterPro" id="IPR007541">
    <property type="entry name" value="Uncharacterised_BSP"/>
</dbReference>
<feature type="domain" description="F5/8 type C" evidence="2">
    <location>
        <begin position="24"/>
        <end position="168"/>
    </location>
</feature>
<evidence type="ECO:0000313" key="4">
    <source>
        <dbReference type="Proteomes" id="UP001595453"/>
    </source>
</evidence>
<feature type="chain" id="PRO_5045848507" evidence="1">
    <location>
        <begin position="31"/>
        <end position="512"/>
    </location>
</feature>
<evidence type="ECO:0000313" key="3">
    <source>
        <dbReference type="EMBL" id="MFC3032056.1"/>
    </source>
</evidence>
<comment type="caution">
    <text evidence="3">The sequence shown here is derived from an EMBL/GenBank/DDBJ whole genome shotgun (WGS) entry which is preliminary data.</text>
</comment>
<accession>A0ABV7CHN3</accession>
<keyword evidence="4" id="KW-1185">Reference proteome</keyword>
<proteinExistence type="predicted"/>
<evidence type="ECO:0000256" key="1">
    <source>
        <dbReference type="SAM" id="SignalP"/>
    </source>
</evidence>
<dbReference type="Pfam" id="PF00754">
    <property type="entry name" value="F5_F8_type_C"/>
    <property type="match status" value="1"/>
</dbReference>
<name>A0ABV7CHN3_9GAMM</name>
<protein>
    <submittedName>
        <fullName evidence="3">Basic secretory protein-like protein</fullName>
    </submittedName>
</protein>
<dbReference type="PROSITE" id="PS50022">
    <property type="entry name" value="FA58C_3"/>
    <property type="match status" value="1"/>
</dbReference>
<dbReference type="Pfam" id="PF04450">
    <property type="entry name" value="BSP"/>
    <property type="match status" value="1"/>
</dbReference>
<dbReference type="InterPro" id="IPR008979">
    <property type="entry name" value="Galactose-bd-like_sf"/>
</dbReference>
<organism evidence="3 4">
    <name type="scientific">Pseudoalteromonas fenneropenaei</name>
    <dbReference type="NCBI Taxonomy" id="1737459"/>
    <lineage>
        <taxon>Bacteria</taxon>
        <taxon>Pseudomonadati</taxon>
        <taxon>Pseudomonadota</taxon>
        <taxon>Gammaproteobacteria</taxon>
        <taxon>Alteromonadales</taxon>
        <taxon>Pseudoalteromonadaceae</taxon>
        <taxon>Pseudoalteromonas</taxon>
    </lineage>
</organism>
<dbReference type="SUPFAM" id="SSF49785">
    <property type="entry name" value="Galactose-binding domain-like"/>
    <property type="match status" value="1"/>
</dbReference>
<dbReference type="Proteomes" id="UP001595453">
    <property type="component" value="Unassembled WGS sequence"/>
</dbReference>
<gene>
    <name evidence="3" type="ORF">ACFOEE_05955</name>
</gene>
<reference evidence="4" key="1">
    <citation type="journal article" date="2019" name="Int. J. Syst. Evol. Microbiol.">
        <title>The Global Catalogue of Microorganisms (GCM) 10K type strain sequencing project: providing services to taxonomists for standard genome sequencing and annotation.</title>
        <authorList>
            <consortium name="The Broad Institute Genomics Platform"/>
            <consortium name="The Broad Institute Genome Sequencing Center for Infectious Disease"/>
            <person name="Wu L."/>
            <person name="Ma J."/>
        </authorList>
    </citation>
    <scope>NUCLEOTIDE SEQUENCE [LARGE SCALE GENOMIC DNA]</scope>
    <source>
        <strain evidence="4">KCTC 42730</strain>
    </source>
</reference>